<dbReference type="AlphaFoldDB" id="A0A2T0WSA6"/>
<dbReference type="PANTHER" id="PTHR42878">
    <property type="entry name" value="TWO-COMPONENT HISTIDINE KINASE"/>
    <property type="match status" value="1"/>
</dbReference>
<dbReference type="OrthoDB" id="9795133at2"/>
<evidence type="ECO:0000256" key="3">
    <source>
        <dbReference type="ARBA" id="ARBA00022553"/>
    </source>
</evidence>
<dbReference type="PRINTS" id="PR00344">
    <property type="entry name" value="BCTRLSENSOR"/>
</dbReference>
<dbReference type="InterPro" id="IPR003661">
    <property type="entry name" value="HisK_dim/P_dom"/>
</dbReference>
<evidence type="ECO:0000256" key="1">
    <source>
        <dbReference type="ARBA" id="ARBA00000085"/>
    </source>
</evidence>
<sequence>MSSVYDNIRRRSLSSLLPKIALAMAIVVLLLSLITKTGQTTAYLTTPSILTAVILSLAVGLHAFPSIKPSLQRQLAQFTAVSAAIPAATVLGGMLIGGEKTQWLQHLIDPETAVCVILISLPLAKRTEENEFRNLTRYVMCLGLGVVGIILTPETIIAAMMQTVVHPVVVSSPIGAIPLCIIAAIRTIQAKKGFSRPVLNVSIAIAVLAYLLLSSIYANLILGQIGYALFDIFLFAVFGYGMNTLVKGMDEYFRLVGGLERRNNQLSRQNQVIQDLLYALAHDLRSPARGIVQSAEWLREDLNKGKIKEAETRAFKIADRAETLYERMEAFVEYVRLGGFTVNRVPIRFDKLVEQILQAIPQIPKLQVKLSGPKVLLHSDESALSGILSNLIDNAIRFANPDHPEITITWRVVEQQLHFEVIDNGVGIPVTMQTKLFQPFRTTGAPASQQGMGLAISARMVEALHGEITLHSQPAEKPGTTLKVTVPVENYTLIDDSKGAC</sequence>
<organism evidence="11 12">
    <name type="scientific">Donghicola tyrosinivorans</name>
    <dbReference type="NCBI Taxonomy" id="1652492"/>
    <lineage>
        <taxon>Bacteria</taxon>
        <taxon>Pseudomonadati</taxon>
        <taxon>Pseudomonadota</taxon>
        <taxon>Alphaproteobacteria</taxon>
        <taxon>Rhodobacterales</taxon>
        <taxon>Roseobacteraceae</taxon>
        <taxon>Donghicola</taxon>
    </lineage>
</organism>
<evidence type="ECO:0000313" key="11">
    <source>
        <dbReference type="EMBL" id="PRY89434.1"/>
    </source>
</evidence>
<feature type="transmembrane region" description="Helical" evidence="9">
    <location>
        <begin position="164"/>
        <end position="185"/>
    </location>
</feature>
<keyword evidence="6 11" id="KW-0418">Kinase</keyword>
<protein>
    <recommendedName>
        <fullName evidence="2">histidine kinase</fullName>
        <ecNumber evidence="2">2.7.13.3</ecNumber>
    </recommendedName>
</protein>
<evidence type="ECO:0000256" key="6">
    <source>
        <dbReference type="ARBA" id="ARBA00022777"/>
    </source>
</evidence>
<dbReference type="SUPFAM" id="SSF47384">
    <property type="entry name" value="Homodimeric domain of signal transducing histidine kinase"/>
    <property type="match status" value="1"/>
</dbReference>
<comment type="catalytic activity">
    <reaction evidence="1">
        <text>ATP + protein L-histidine = ADP + protein N-phospho-L-histidine.</text>
        <dbReference type="EC" id="2.7.13.3"/>
    </reaction>
</comment>
<dbReference type="Gene3D" id="1.10.287.130">
    <property type="match status" value="1"/>
</dbReference>
<dbReference type="SUPFAM" id="SSF55874">
    <property type="entry name" value="ATPase domain of HSP90 chaperone/DNA topoisomerase II/histidine kinase"/>
    <property type="match status" value="1"/>
</dbReference>
<keyword evidence="7" id="KW-0067">ATP-binding</keyword>
<keyword evidence="9" id="KW-0472">Membrane</keyword>
<evidence type="ECO:0000256" key="5">
    <source>
        <dbReference type="ARBA" id="ARBA00022741"/>
    </source>
</evidence>
<dbReference type="InterPro" id="IPR004358">
    <property type="entry name" value="Sig_transdc_His_kin-like_C"/>
</dbReference>
<keyword evidence="9" id="KW-0812">Transmembrane</keyword>
<evidence type="ECO:0000313" key="12">
    <source>
        <dbReference type="Proteomes" id="UP000238392"/>
    </source>
</evidence>
<dbReference type="EMBL" id="PVTQ01000006">
    <property type="protein sequence ID" value="PRY89434.1"/>
    <property type="molecule type" value="Genomic_DNA"/>
</dbReference>
<dbReference type="InterPro" id="IPR005467">
    <property type="entry name" value="His_kinase_dom"/>
</dbReference>
<evidence type="ECO:0000256" key="9">
    <source>
        <dbReference type="SAM" id="Phobius"/>
    </source>
</evidence>
<dbReference type="CDD" id="cd00075">
    <property type="entry name" value="HATPase"/>
    <property type="match status" value="1"/>
</dbReference>
<comment type="caution">
    <text evidence="11">The sequence shown here is derived from an EMBL/GenBank/DDBJ whole genome shotgun (WGS) entry which is preliminary data.</text>
</comment>
<dbReference type="GO" id="GO:0005524">
    <property type="term" value="F:ATP binding"/>
    <property type="evidence" value="ECO:0007669"/>
    <property type="project" value="UniProtKB-KW"/>
</dbReference>
<dbReference type="RefSeq" id="WP_106264531.1">
    <property type="nucleotide sequence ID" value="NZ_PVTQ01000006.1"/>
</dbReference>
<dbReference type="InterPro" id="IPR036890">
    <property type="entry name" value="HATPase_C_sf"/>
</dbReference>
<evidence type="ECO:0000256" key="2">
    <source>
        <dbReference type="ARBA" id="ARBA00012438"/>
    </source>
</evidence>
<name>A0A2T0WSA6_9RHOB</name>
<dbReference type="InterPro" id="IPR003594">
    <property type="entry name" value="HATPase_dom"/>
</dbReference>
<dbReference type="InterPro" id="IPR050351">
    <property type="entry name" value="BphY/WalK/GraS-like"/>
</dbReference>
<keyword evidence="5" id="KW-0547">Nucleotide-binding</keyword>
<feature type="transmembrane region" description="Helical" evidence="9">
    <location>
        <begin position="197"/>
        <end position="218"/>
    </location>
</feature>
<feature type="transmembrane region" description="Helical" evidence="9">
    <location>
        <begin position="16"/>
        <end position="35"/>
    </location>
</feature>
<dbReference type="InterPro" id="IPR036097">
    <property type="entry name" value="HisK_dim/P_sf"/>
</dbReference>
<accession>A0A2T0WSA6</accession>
<dbReference type="EC" id="2.7.13.3" evidence="2"/>
<gene>
    <name evidence="11" type="ORF">CLV74_106136</name>
</gene>
<feature type="transmembrane region" description="Helical" evidence="9">
    <location>
        <begin position="75"/>
        <end position="97"/>
    </location>
</feature>
<evidence type="ECO:0000256" key="8">
    <source>
        <dbReference type="ARBA" id="ARBA00023012"/>
    </source>
</evidence>
<keyword evidence="8" id="KW-0902">Two-component regulatory system</keyword>
<dbReference type="GO" id="GO:0000155">
    <property type="term" value="F:phosphorelay sensor kinase activity"/>
    <property type="evidence" value="ECO:0007669"/>
    <property type="project" value="InterPro"/>
</dbReference>
<feature type="transmembrane region" description="Helical" evidence="9">
    <location>
        <begin position="135"/>
        <end position="152"/>
    </location>
</feature>
<feature type="domain" description="Histidine kinase" evidence="10">
    <location>
        <begin position="279"/>
        <end position="490"/>
    </location>
</feature>
<evidence type="ECO:0000256" key="4">
    <source>
        <dbReference type="ARBA" id="ARBA00022679"/>
    </source>
</evidence>
<keyword evidence="9" id="KW-1133">Transmembrane helix</keyword>
<keyword evidence="12" id="KW-1185">Reference proteome</keyword>
<evidence type="ECO:0000256" key="7">
    <source>
        <dbReference type="ARBA" id="ARBA00022840"/>
    </source>
</evidence>
<dbReference type="SMART" id="SM00387">
    <property type="entry name" value="HATPase_c"/>
    <property type="match status" value="1"/>
</dbReference>
<keyword evidence="4" id="KW-0808">Transferase</keyword>
<keyword evidence="3" id="KW-0597">Phosphoprotein</keyword>
<feature type="transmembrane region" description="Helical" evidence="9">
    <location>
        <begin position="103"/>
        <end position="123"/>
    </location>
</feature>
<dbReference type="Pfam" id="PF02518">
    <property type="entry name" value="HATPase_c"/>
    <property type="match status" value="1"/>
</dbReference>
<dbReference type="PANTHER" id="PTHR42878:SF7">
    <property type="entry name" value="SENSOR HISTIDINE KINASE GLRK"/>
    <property type="match status" value="1"/>
</dbReference>
<reference evidence="11 12" key="1">
    <citation type="submission" date="2018-03" db="EMBL/GenBank/DDBJ databases">
        <title>Genomic Encyclopedia of Archaeal and Bacterial Type Strains, Phase II (KMG-II): from individual species to whole genera.</title>
        <authorList>
            <person name="Goeker M."/>
        </authorList>
    </citation>
    <scope>NUCLEOTIDE SEQUENCE [LARGE SCALE GENOMIC DNA]</scope>
    <source>
        <strain evidence="11 12">DSM 100212</strain>
    </source>
</reference>
<feature type="transmembrane region" description="Helical" evidence="9">
    <location>
        <begin position="41"/>
        <end position="63"/>
    </location>
</feature>
<dbReference type="PROSITE" id="PS50109">
    <property type="entry name" value="HIS_KIN"/>
    <property type="match status" value="1"/>
</dbReference>
<feature type="transmembrane region" description="Helical" evidence="9">
    <location>
        <begin position="224"/>
        <end position="246"/>
    </location>
</feature>
<proteinExistence type="predicted"/>
<dbReference type="GO" id="GO:0030295">
    <property type="term" value="F:protein kinase activator activity"/>
    <property type="evidence" value="ECO:0007669"/>
    <property type="project" value="TreeGrafter"/>
</dbReference>
<dbReference type="Gene3D" id="3.30.565.10">
    <property type="entry name" value="Histidine kinase-like ATPase, C-terminal domain"/>
    <property type="match status" value="1"/>
</dbReference>
<evidence type="ECO:0000259" key="10">
    <source>
        <dbReference type="PROSITE" id="PS50109"/>
    </source>
</evidence>
<dbReference type="Proteomes" id="UP000238392">
    <property type="component" value="Unassembled WGS sequence"/>
</dbReference>
<dbReference type="GO" id="GO:0000156">
    <property type="term" value="F:phosphorelay response regulator activity"/>
    <property type="evidence" value="ECO:0007669"/>
    <property type="project" value="TreeGrafter"/>
</dbReference>
<dbReference type="CDD" id="cd00082">
    <property type="entry name" value="HisKA"/>
    <property type="match status" value="1"/>
</dbReference>
<dbReference type="GO" id="GO:0007234">
    <property type="term" value="P:osmosensory signaling via phosphorelay pathway"/>
    <property type="evidence" value="ECO:0007669"/>
    <property type="project" value="TreeGrafter"/>
</dbReference>